<dbReference type="GO" id="GO:0016020">
    <property type="term" value="C:membrane"/>
    <property type="evidence" value="ECO:0007669"/>
    <property type="project" value="UniProtKB-SubCell"/>
</dbReference>
<evidence type="ECO:0000256" key="2">
    <source>
        <dbReference type="ARBA" id="ARBA00022692"/>
    </source>
</evidence>
<dbReference type="PANTHER" id="PTHR37422:SF13">
    <property type="entry name" value="LIPOPOLYSACCHARIDE BIOSYNTHESIS PROTEIN PA4999-RELATED"/>
    <property type="match status" value="1"/>
</dbReference>
<evidence type="ECO:0000256" key="3">
    <source>
        <dbReference type="ARBA" id="ARBA00022989"/>
    </source>
</evidence>
<evidence type="ECO:0000259" key="6">
    <source>
        <dbReference type="Pfam" id="PF04932"/>
    </source>
</evidence>
<evidence type="ECO:0000313" key="7">
    <source>
        <dbReference type="EMBL" id="RIV83059.1"/>
    </source>
</evidence>
<dbReference type="GO" id="GO:0016874">
    <property type="term" value="F:ligase activity"/>
    <property type="evidence" value="ECO:0007669"/>
    <property type="project" value="UniProtKB-KW"/>
</dbReference>
<keyword evidence="3 5" id="KW-1133">Transmembrane helix</keyword>
<reference evidence="7 8" key="1">
    <citation type="submission" date="2018-08" db="EMBL/GenBank/DDBJ databases">
        <title>Erythrobacter zhengii sp.nov., a bacterium isolated from deep-sea sediment.</title>
        <authorList>
            <person name="Fang C."/>
            <person name="Wu Y.-H."/>
            <person name="Sun C."/>
            <person name="Wang H."/>
            <person name="Cheng H."/>
            <person name="Meng F.-X."/>
            <person name="Wang C.-S."/>
            <person name="Xu X.-W."/>
        </authorList>
    </citation>
    <scope>NUCLEOTIDE SEQUENCE [LARGE SCALE GENOMIC DNA]</scope>
    <source>
        <strain evidence="7 8">V18</strain>
    </source>
</reference>
<keyword evidence="4 5" id="KW-0472">Membrane</keyword>
<accession>A0A418NNL7</accession>
<feature type="transmembrane region" description="Helical" evidence="5">
    <location>
        <begin position="236"/>
        <end position="255"/>
    </location>
</feature>
<evidence type="ECO:0000313" key="8">
    <source>
        <dbReference type="Proteomes" id="UP000286576"/>
    </source>
</evidence>
<dbReference type="Proteomes" id="UP000286576">
    <property type="component" value="Unassembled WGS sequence"/>
</dbReference>
<feature type="transmembrane region" description="Helical" evidence="5">
    <location>
        <begin position="204"/>
        <end position="229"/>
    </location>
</feature>
<keyword evidence="8" id="KW-1185">Reference proteome</keyword>
<dbReference type="EMBL" id="QXFL01000012">
    <property type="protein sequence ID" value="RIV83059.1"/>
    <property type="molecule type" value="Genomic_DNA"/>
</dbReference>
<feature type="transmembrane region" description="Helical" evidence="5">
    <location>
        <begin position="79"/>
        <end position="96"/>
    </location>
</feature>
<feature type="transmembrane region" description="Helical" evidence="5">
    <location>
        <begin position="166"/>
        <end position="184"/>
    </location>
</feature>
<evidence type="ECO:0000256" key="1">
    <source>
        <dbReference type="ARBA" id="ARBA00004141"/>
    </source>
</evidence>
<keyword evidence="2 5" id="KW-0812">Transmembrane</keyword>
<name>A0A418NNL7_9SPHN</name>
<dbReference type="InterPro" id="IPR007016">
    <property type="entry name" value="O-antigen_ligase-rel_domated"/>
</dbReference>
<feature type="transmembrane region" description="Helical" evidence="5">
    <location>
        <begin position="261"/>
        <end position="281"/>
    </location>
</feature>
<dbReference type="PANTHER" id="PTHR37422">
    <property type="entry name" value="TEICHURONIC ACID BIOSYNTHESIS PROTEIN TUAE"/>
    <property type="match status" value="1"/>
</dbReference>
<gene>
    <name evidence="7" type="ORF">D2V07_17205</name>
</gene>
<keyword evidence="7" id="KW-0436">Ligase</keyword>
<feature type="transmembrane region" description="Helical" evidence="5">
    <location>
        <begin position="293"/>
        <end position="313"/>
    </location>
</feature>
<evidence type="ECO:0000256" key="4">
    <source>
        <dbReference type="ARBA" id="ARBA00023136"/>
    </source>
</evidence>
<comment type="subcellular location">
    <subcellularLocation>
        <location evidence="1">Membrane</location>
        <topology evidence="1">Multi-pass membrane protein</topology>
    </subcellularLocation>
</comment>
<proteinExistence type="predicted"/>
<feature type="domain" description="O-antigen ligase-related" evidence="6">
    <location>
        <begin position="245"/>
        <end position="395"/>
    </location>
</feature>
<sequence>MKGNSRQPRPVSSSWGVRSAPPSALLTSPLVHLQVLLGLSVLLGGGGSAYGLRNLLVQLFALALLAWHADRIPRFTRTASKALIALVVLSIIFPVLQSLPLPLGIWQALPGRALAVESFAIAGVNADHWFSVSVSPVRTMVAFAATLVPAAVIIIGCTLPAEQRITLAWTVPAAAVAALLLGTVQLSTGNTVALLYDEAFRQGIVLSATFANRNSTAIFFVIALCLLASLPQPRNWAFLFGVIAAASLLIVGTFLTQSRTGMVLLFIPVGLMVLRGAGALFGHLPKQGRKSVGLWIGLGLAAVVGMAIVISALSGGRIETSIARFSDTQTDRPEMWEDGLYAASQYWPAGSGMGTTDDVFQIHESLEYVSPRRAVRVHNDYIEIAIEGGMASLALAALWLGWIAWATMAPGVTKARWPRLGAGAGIAAIVLQSLLDYPLRNLTILCVAAVLVVLLAGGRRARR</sequence>
<organism evidence="7 8">
    <name type="scientific">Aurantiacibacter zhengii</name>
    <dbReference type="NCBI Taxonomy" id="2307003"/>
    <lineage>
        <taxon>Bacteria</taxon>
        <taxon>Pseudomonadati</taxon>
        <taxon>Pseudomonadota</taxon>
        <taxon>Alphaproteobacteria</taxon>
        <taxon>Sphingomonadales</taxon>
        <taxon>Erythrobacteraceae</taxon>
        <taxon>Aurantiacibacter</taxon>
    </lineage>
</organism>
<dbReference type="InterPro" id="IPR051533">
    <property type="entry name" value="WaaL-like"/>
</dbReference>
<comment type="caution">
    <text evidence="7">The sequence shown here is derived from an EMBL/GenBank/DDBJ whole genome shotgun (WGS) entry which is preliminary data.</text>
</comment>
<protein>
    <submittedName>
        <fullName evidence="7">O-antigen ligase domain-containing protein</fullName>
    </submittedName>
</protein>
<feature type="transmembrane region" description="Helical" evidence="5">
    <location>
        <begin position="21"/>
        <end position="43"/>
    </location>
</feature>
<evidence type="ECO:0000256" key="5">
    <source>
        <dbReference type="SAM" id="Phobius"/>
    </source>
</evidence>
<feature type="transmembrane region" description="Helical" evidence="5">
    <location>
        <begin position="441"/>
        <end position="458"/>
    </location>
</feature>
<dbReference type="Pfam" id="PF04932">
    <property type="entry name" value="Wzy_C"/>
    <property type="match status" value="1"/>
</dbReference>
<feature type="transmembrane region" description="Helical" evidence="5">
    <location>
        <begin position="140"/>
        <end position="159"/>
    </location>
</feature>
<dbReference type="AlphaFoldDB" id="A0A418NNL7"/>
<feature type="transmembrane region" description="Helical" evidence="5">
    <location>
        <begin position="384"/>
        <end position="405"/>
    </location>
</feature>
<feature type="transmembrane region" description="Helical" evidence="5">
    <location>
        <begin position="417"/>
        <end position="435"/>
    </location>
</feature>